<dbReference type="OrthoDB" id="428734at2759"/>
<feature type="non-terminal residue" evidence="5">
    <location>
        <position position="1"/>
    </location>
</feature>
<dbReference type="Gene3D" id="3.60.10.10">
    <property type="entry name" value="Endonuclease/exonuclease/phosphatase"/>
    <property type="match status" value="1"/>
</dbReference>
<dbReference type="InterPro" id="IPR036691">
    <property type="entry name" value="Endo/exonu/phosph_ase_sf"/>
</dbReference>
<keyword evidence="2" id="KW-0378">Hydrolase</keyword>
<dbReference type="GO" id="GO:0000175">
    <property type="term" value="F:3'-5'-RNA exonuclease activity"/>
    <property type="evidence" value="ECO:0007669"/>
    <property type="project" value="TreeGrafter"/>
</dbReference>
<gene>
    <name evidence="5" type="ORF">M422DRAFT_82422</name>
</gene>
<protein>
    <submittedName>
        <fullName evidence="5">Unplaced genomic scaffold SPHSTscaffold_36, whole genome shotgun sequence</fullName>
    </submittedName>
</protein>
<evidence type="ECO:0000256" key="1">
    <source>
        <dbReference type="ARBA" id="ARBA00010774"/>
    </source>
</evidence>
<dbReference type="PANTHER" id="PTHR12121">
    <property type="entry name" value="CARBON CATABOLITE REPRESSOR PROTEIN 4"/>
    <property type="match status" value="1"/>
</dbReference>
<name>A0A0C9W3B5_SPHS4</name>
<evidence type="ECO:0000256" key="2">
    <source>
        <dbReference type="ARBA" id="ARBA00022801"/>
    </source>
</evidence>
<evidence type="ECO:0000313" key="5">
    <source>
        <dbReference type="EMBL" id="KIJ45631.1"/>
    </source>
</evidence>
<evidence type="ECO:0000313" key="6">
    <source>
        <dbReference type="Proteomes" id="UP000054279"/>
    </source>
</evidence>
<accession>A0A0C9W3B5</accession>
<comment type="similarity">
    <text evidence="1">Belongs to the CCR4/nocturin family.</text>
</comment>
<sequence length="298" mass="33363">LNRSMISHSDCLKATQREGMLLTEILSRNPDILCLQEVDRLEKLIPQLEASSYKTLYACGPGKRHGCMIAYRDALFDLAEHTSIEYDVLTLRESGTEVQRIASSRRTKNIGLIAALSSKSNSHEGYVVATTHLFWHPSCVDIFLSSLSFYSNPGFSFTYERTRNSYLDRQAGLLLREIYAFREKHSLHEWPCIIAGDFNFPPSDPAYAFLVGETLSPTQSKIMADSRVIHISIDPSILPDNPVPPKDDEEGATATAADPDRVITNSRRAYAEDGLLSNDELEVLFQNVGPLRSLYDEG</sequence>
<dbReference type="GO" id="GO:0006139">
    <property type="term" value="P:nucleobase-containing compound metabolic process"/>
    <property type="evidence" value="ECO:0007669"/>
    <property type="project" value="UniProtKB-ARBA"/>
</dbReference>
<keyword evidence="6" id="KW-1185">Reference proteome</keyword>
<dbReference type="Pfam" id="PF03372">
    <property type="entry name" value="Exo_endo_phos"/>
    <property type="match status" value="1"/>
</dbReference>
<feature type="region of interest" description="Disordered" evidence="3">
    <location>
        <begin position="238"/>
        <end position="260"/>
    </location>
</feature>
<dbReference type="HOGENOM" id="CLU_034867_1_0_1"/>
<feature type="non-terminal residue" evidence="5">
    <location>
        <position position="298"/>
    </location>
</feature>
<dbReference type="InterPro" id="IPR050410">
    <property type="entry name" value="CCR4/nocturin_mRNA_transcr"/>
</dbReference>
<dbReference type="Proteomes" id="UP000054279">
    <property type="component" value="Unassembled WGS sequence"/>
</dbReference>
<evidence type="ECO:0000259" key="4">
    <source>
        <dbReference type="Pfam" id="PF03372"/>
    </source>
</evidence>
<dbReference type="EMBL" id="KN837111">
    <property type="protein sequence ID" value="KIJ45631.1"/>
    <property type="molecule type" value="Genomic_DNA"/>
</dbReference>
<evidence type="ECO:0000256" key="3">
    <source>
        <dbReference type="SAM" id="MobiDB-lite"/>
    </source>
</evidence>
<proteinExistence type="inferred from homology"/>
<dbReference type="InterPro" id="IPR005135">
    <property type="entry name" value="Endo/exonuclease/phosphatase"/>
</dbReference>
<dbReference type="SUPFAM" id="SSF56219">
    <property type="entry name" value="DNase I-like"/>
    <property type="match status" value="1"/>
</dbReference>
<dbReference type="AlphaFoldDB" id="A0A0C9W3B5"/>
<feature type="domain" description="Endonuclease/exonuclease/phosphatase" evidence="4">
    <location>
        <begin position="21"/>
        <end position="217"/>
    </location>
</feature>
<dbReference type="PANTHER" id="PTHR12121:SF45">
    <property type="entry name" value="NOCTURNIN"/>
    <property type="match status" value="1"/>
</dbReference>
<organism evidence="5 6">
    <name type="scientific">Sphaerobolus stellatus (strain SS14)</name>
    <dbReference type="NCBI Taxonomy" id="990650"/>
    <lineage>
        <taxon>Eukaryota</taxon>
        <taxon>Fungi</taxon>
        <taxon>Dikarya</taxon>
        <taxon>Basidiomycota</taxon>
        <taxon>Agaricomycotina</taxon>
        <taxon>Agaricomycetes</taxon>
        <taxon>Phallomycetidae</taxon>
        <taxon>Geastrales</taxon>
        <taxon>Sphaerobolaceae</taxon>
        <taxon>Sphaerobolus</taxon>
    </lineage>
</organism>
<reference evidence="5 6" key="1">
    <citation type="submission" date="2014-06" db="EMBL/GenBank/DDBJ databases">
        <title>Evolutionary Origins and Diversification of the Mycorrhizal Mutualists.</title>
        <authorList>
            <consortium name="DOE Joint Genome Institute"/>
            <consortium name="Mycorrhizal Genomics Consortium"/>
            <person name="Kohler A."/>
            <person name="Kuo A."/>
            <person name="Nagy L.G."/>
            <person name="Floudas D."/>
            <person name="Copeland A."/>
            <person name="Barry K.W."/>
            <person name="Cichocki N."/>
            <person name="Veneault-Fourrey C."/>
            <person name="LaButti K."/>
            <person name="Lindquist E.A."/>
            <person name="Lipzen A."/>
            <person name="Lundell T."/>
            <person name="Morin E."/>
            <person name="Murat C."/>
            <person name="Riley R."/>
            <person name="Ohm R."/>
            <person name="Sun H."/>
            <person name="Tunlid A."/>
            <person name="Henrissat B."/>
            <person name="Grigoriev I.V."/>
            <person name="Hibbett D.S."/>
            <person name="Martin F."/>
        </authorList>
    </citation>
    <scope>NUCLEOTIDE SEQUENCE [LARGE SCALE GENOMIC DNA]</scope>
    <source>
        <strain evidence="5 6">SS14</strain>
    </source>
</reference>